<organism evidence="2 3">
    <name type="scientific">Plakobranchus ocellatus</name>
    <dbReference type="NCBI Taxonomy" id="259542"/>
    <lineage>
        <taxon>Eukaryota</taxon>
        <taxon>Metazoa</taxon>
        <taxon>Spiralia</taxon>
        <taxon>Lophotrochozoa</taxon>
        <taxon>Mollusca</taxon>
        <taxon>Gastropoda</taxon>
        <taxon>Heterobranchia</taxon>
        <taxon>Euthyneura</taxon>
        <taxon>Panpulmonata</taxon>
        <taxon>Sacoglossa</taxon>
        <taxon>Placobranchoidea</taxon>
        <taxon>Plakobranchidae</taxon>
        <taxon>Plakobranchus</taxon>
    </lineage>
</organism>
<name>A0AAV4DYZ9_9GAST</name>
<dbReference type="AlphaFoldDB" id="A0AAV4DYZ9"/>
<gene>
    <name evidence="2" type="ORF">PoB_007609300</name>
</gene>
<protein>
    <submittedName>
        <fullName evidence="2">Uncharacterized protein</fullName>
    </submittedName>
</protein>
<sequence>MSTALIVLGIRYYKPIKVSNDRDDDDDNGDDDDDDDDDDGDDDDHHRRRRRRCRYHSIISTLNQIKRERRKKGRSLLK</sequence>
<evidence type="ECO:0000313" key="3">
    <source>
        <dbReference type="Proteomes" id="UP000735302"/>
    </source>
</evidence>
<dbReference type="Proteomes" id="UP000735302">
    <property type="component" value="Unassembled WGS sequence"/>
</dbReference>
<dbReference type="EMBL" id="BLXT01008494">
    <property type="protein sequence ID" value="GFO49588.1"/>
    <property type="molecule type" value="Genomic_DNA"/>
</dbReference>
<keyword evidence="3" id="KW-1185">Reference proteome</keyword>
<feature type="region of interest" description="Disordered" evidence="1">
    <location>
        <begin position="17"/>
        <end position="50"/>
    </location>
</feature>
<reference evidence="2 3" key="1">
    <citation type="journal article" date="2021" name="Elife">
        <title>Chloroplast acquisition without the gene transfer in kleptoplastic sea slugs, Plakobranchus ocellatus.</title>
        <authorList>
            <person name="Maeda T."/>
            <person name="Takahashi S."/>
            <person name="Yoshida T."/>
            <person name="Shimamura S."/>
            <person name="Takaki Y."/>
            <person name="Nagai Y."/>
            <person name="Toyoda A."/>
            <person name="Suzuki Y."/>
            <person name="Arimoto A."/>
            <person name="Ishii H."/>
            <person name="Satoh N."/>
            <person name="Nishiyama T."/>
            <person name="Hasebe M."/>
            <person name="Maruyama T."/>
            <person name="Minagawa J."/>
            <person name="Obokata J."/>
            <person name="Shigenobu S."/>
        </authorList>
    </citation>
    <scope>NUCLEOTIDE SEQUENCE [LARGE SCALE GENOMIC DNA]</scope>
</reference>
<proteinExistence type="predicted"/>
<accession>A0AAV4DYZ9</accession>
<feature type="compositionally biased region" description="Acidic residues" evidence="1">
    <location>
        <begin position="22"/>
        <end position="42"/>
    </location>
</feature>
<evidence type="ECO:0000313" key="2">
    <source>
        <dbReference type="EMBL" id="GFO49588.1"/>
    </source>
</evidence>
<evidence type="ECO:0000256" key="1">
    <source>
        <dbReference type="SAM" id="MobiDB-lite"/>
    </source>
</evidence>
<comment type="caution">
    <text evidence="2">The sequence shown here is derived from an EMBL/GenBank/DDBJ whole genome shotgun (WGS) entry which is preliminary data.</text>
</comment>